<dbReference type="AlphaFoldDB" id="A0A2I0AY14"/>
<dbReference type="OrthoDB" id="1423823at2759"/>
<evidence type="ECO:0000313" key="4">
    <source>
        <dbReference type="Proteomes" id="UP000236161"/>
    </source>
</evidence>
<evidence type="ECO:0000256" key="2">
    <source>
        <dbReference type="SAM" id="Phobius"/>
    </source>
</evidence>
<keyword evidence="4" id="KW-1185">Reference proteome</keyword>
<accession>A0A2I0AY14</accession>
<feature type="transmembrane region" description="Helical" evidence="2">
    <location>
        <begin position="51"/>
        <end position="74"/>
    </location>
</feature>
<keyword evidence="2" id="KW-1133">Transmembrane helix</keyword>
<dbReference type="Proteomes" id="UP000236161">
    <property type="component" value="Unassembled WGS sequence"/>
</dbReference>
<dbReference type="EMBL" id="KZ451939">
    <property type="protein sequence ID" value="PKA60442.1"/>
    <property type="molecule type" value="Genomic_DNA"/>
</dbReference>
<evidence type="ECO:0000256" key="1">
    <source>
        <dbReference type="SAM" id="MobiDB-lite"/>
    </source>
</evidence>
<reference evidence="3 4" key="1">
    <citation type="journal article" date="2017" name="Nature">
        <title>The Apostasia genome and the evolution of orchids.</title>
        <authorList>
            <person name="Zhang G.Q."/>
            <person name="Liu K.W."/>
            <person name="Li Z."/>
            <person name="Lohaus R."/>
            <person name="Hsiao Y.Y."/>
            <person name="Niu S.C."/>
            <person name="Wang J.Y."/>
            <person name="Lin Y.C."/>
            <person name="Xu Q."/>
            <person name="Chen L.J."/>
            <person name="Yoshida K."/>
            <person name="Fujiwara S."/>
            <person name="Wang Z.W."/>
            <person name="Zhang Y.Q."/>
            <person name="Mitsuda N."/>
            <person name="Wang M."/>
            <person name="Liu G.H."/>
            <person name="Pecoraro L."/>
            <person name="Huang H.X."/>
            <person name="Xiao X.J."/>
            <person name="Lin M."/>
            <person name="Wu X.Y."/>
            <person name="Wu W.L."/>
            <person name="Chen Y.Y."/>
            <person name="Chang S.B."/>
            <person name="Sakamoto S."/>
            <person name="Ohme-Takagi M."/>
            <person name="Yagi M."/>
            <person name="Zeng S.J."/>
            <person name="Shen C.Y."/>
            <person name="Yeh C.M."/>
            <person name="Luo Y.B."/>
            <person name="Tsai W.C."/>
            <person name="Van de Peer Y."/>
            <person name="Liu Z.J."/>
        </authorList>
    </citation>
    <scope>NUCLEOTIDE SEQUENCE [LARGE SCALE GENOMIC DNA]</scope>
    <source>
        <strain evidence="4">cv. Shenzhen</strain>
        <tissue evidence="3">Stem</tissue>
    </source>
</reference>
<name>A0A2I0AY14_9ASPA</name>
<protein>
    <submittedName>
        <fullName evidence="3">Uncharacterized protein</fullName>
    </submittedName>
</protein>
<feature type="transmembrane region" description="Helical" evidence="2">
    <location>
        <begin position="16"/>
        <end position="39"/>
    </location>
</feature>
<proteinExistence type="predicted"/>
<sequence>MEAAGDEVRKSSPTRFLSAAGLIFLFASAAGGGILAWWALSFSQAEERRLWMVPLGLVVFGAPLIACLSVSLSPDARLRFLPRREAARPPPRRPLATEPESASTSVIA</sequence>
<gene>
    <name evidence="3" type="ORF">AXF42_Ash008502</name>
</gene>
<keyword evidence="2" id="KW-0812">Transmembrane</keyword>
<dbReference type="PANTHER" id="PTHR35165:SF1">
    <property type="entry name" value="OS04G0577375 PROTEIN"/>
    <property type="match status" value="1"/>
</dbReference>
<organism evidence="3 4">
    <name type="scientific">Apostasia shenzhenica</name>
    <dbReference type="NCBI Taxonomy" id="1088818"/>
    <lineage>
        <taxon>Eukaryota</taxon>
        <taxon>Viridiplantae</taxon>
        <taxon>Streptophyta</taxon>
        <taxon>Embryophyta</taxon>
        <taxon>Tracheophyta</taxon>
        <taxon>Spermatophyta</taxon>
        <taxon>Magnoliopsida</taxon>
        <taxon>Liliopsida</taxon>
        <taxon>Asparagales</taxon>
        <taxon>Orchidaceae</taxon>
        <taxon>Apostasioideae</taxon>
        <taxon>Apostasia</taxon>
    </lineage>
</organism>
<keyword evidence="2" id="KW-0472">Membrane</keyword>
<feature type="region of interest" description="Disordered" evidence="1">
    <location>
        <begin position="83"/>
        <end position="108"/>
    </location>
</feature>
<dbReference type="PANTHER" id="PTHR35165">
    <property type="entry name" value="OS08G0113900 PROTEIN"/>
    <property type="match status" value="1"/>
</dbReference>
<dbReference type="Pfam" id="PF16594">
    <property type="entry name" value="ATP-synt_Z"/>
    <property type="match status" value="1"/>
</dbReference>
<evidence type="ECO:0000313" key="3">
    <source>
        <dbReference type="EMBL" id="PKA60442.1"/>
    </source>
</evidence>
<dbReference type="InterPro" id="IPR032238">
    <property type="entry name" value="ATP-synth_Z"/>
</dbReference>